<dbReference type="Gene3D" id="3.30.300.130">
    <property type="entry name" value="Fe-S cluster assembly (FSCA)"/>
    <property type="match status" value="1"/>
</dbReference>
<dbReference type="Gene3D" id="3.90.1010.10">
    <property type="match status" value="1"/>
</dbReference>
<dbReference type="InterPro" id="IPR001075">
    <property type="entry name" value="NIF_FeS_clus_asmbl_NifU_C"/>
</dbReference>
<dbReference type="GO" id="GO:0016226">
    <property type="term" value="P:iron-sulfur cluster assembly"/>
    <property type="evidence" value="ECO:0007669"/>
    <property type="project" value="InterPro"/>
</dbReference>
<organism evidence="14">
    <name type="scientific">Rhodopseudomonas palustris (strain BisA53)</name>
    <dbReference type="NCBI Taxonomy" id="316055"/>
    <lineage>
        <taxon>Bacteria</taxon>
        <taxon>Pseudomonadati</taxon>
        <taxon>Pseudomonadota</taxon>
        <taxon>Alphaproteobacteria</taxon>
        <taxon>Hyphomicrobiales</taxon>
        <taxon>Nitrobacteraceae</taxon>
        <taxon>Rhodopseudomonas</taxon>
    </lineage>
</organism>
<dbReference type="GO" id="GO:0005506">
    <property type="term" value="F:iron ion binding"/>
    <property type="evidence" value="ECO:0007669"/>
    <property type="project" value="InterPro"/>
</dbReference>
<evidence type="ECO:0000256" key="7">
    <source>
        <dbReference type="ARBA" id="ARBA00034078"/>
    </source>
</evidence>
<dbReference type="InterPro" id="IPR034904">
    <property type="entry name" value="FSCA_dom_sf"/>
</dbReference>
<dbReference type="SUPFAM" id="SSF82649">
    <property type="entry name" value="SufE/NifU"/>
    <property type="match status" value="1"/>
</dbReference>
<evidence type="ECO:0000256" key="6">
    <source>
        <dbReference type="ARBA" id="ARBA00023231"/>
    </source>
</evidence>
<evidence type="ECO:0000256" key="3">
    <source>
        <dbReference type="ARBA" id="ARBA00022723"/>
    </source>
</evidence>
<dbReference type="GO" id="GO:0051537">
    <property type="term" value="F:2 iron, 2 sulfur cluster binding"/>
    <property type="evidence" value="ECO:0007669"/>
    <property type="project" value="UniProtKB-KW"/>
</dbReference>
<evidence type="ECO:0000313" key="14">
    <source>
        <dbReference type="EMBL" id="ABJ08442.1"/>
    </source>
</evidence>
<dbReference type="PANTHER" id="PTHR10093">
    <property type="entry name" value="IRON-SULFUR CLUSTER ASSEMBLY ENZYME NIFU HOMOLOG"/>
    <property type="match status" value="1"/>
</dbReference>
<dbReference type="Pfam" id="PF01106">
    <property type="entry name" value="NifU"/>
    <property type="match status" value="1"/>
</dbReference>
<dbReference type="InterPro" id="IPR007419">
    <property type="entry name" value="BFD-like_2Fe2S-bd_dom"/>
</dbReference>
<dbReference type="InterPro" id="IPR041854">
    <property type="entry name" value="BFD-like_2Fe2S-bd_dom_sf"/>
</dbReference>
<feature type="binding site" evidence="9">
    <location>
        <position position="140"/>
    </location>
    <ligand>
        <name>[2Fe-2S] cluster</name>
        <dbReference type="ChEBI" id="CHEBI:190135"/>
    </ligand>
</feature>
<dbReference type="PIRSF" id="PIRSF000375">
    <property type="entry name" value="NifU"/>
    <property type="match status" value="1"/>
</dbReference>
<evidence type="ECO:0000256" key="1">
    <source>
        <dbReference type="ARBA" id="ARBA00015278"/>
    </source>
</evidence>
<feature type="domain" description="NIF system FeS cluster assembly NifU N-terminal" evidence="12">
    <location>
        <begin position="11"/>
        <end position="126"/>
    </location>
</feature>
<evidence type="ECO:0000256" key="2">
    <source>
        <dbReference type="ARBA" id="ARBA00022714"/>
    </source>
</evidence>
<sequence length="339" mass="36280">MAMMQHATDRFGEHFANPKNVGVLAEANAVGSVGALDYGDAVKLMLRIDPATDRIEQARFQTYGCSSAIAASSAITEMIIGKSIDEALEISAADVAEFLGGLPDERMYCSVMTYEAVQKAIAAYRHPEEAAIKVAPLCKCFGVSEEMAERTIRINHLTDPHQVTFHTKAGGGCVGCYKQIETVLSRVNAEMVASGDLGATQAYRPGSVPPNGLELRPSGAAPPSIAAMRANMPSHINIPPRPAPVAPTAMSRSKMPPPESRDRGTPEQYAQIEQAVQGVRPNLQRDGGDCELIDVDGNTIYLKLSGNCLDCQLASVTISGIQAQITEKLKRLFRVVPVS</sequence>
<feature type="binding site" evidence="9">
    <location>
        <position position="109"/>
    </location>
    <ligand>
        <name>Fe cation</name>
        <dbReference type="ChEBI" id="CHEBI:24875"/>
    </ligand>
</feature>
<evidence type="ECO:0000256" key="5">
    <source>
        <dbReference type="ARBA" id="ARBA00023014"/>
    </source>
</evidence>
<comment type="cofactor">
    <cofactor evidence="7">
        <name>[2Fe-2S] cluster</name>
        <dbReference type="ChEBI" id="CHEBI:190135"/>
    </cofactor>
</comment>
<proteinExistence type="inferred from homology"/>
<gene>
    <name evidence="14" type="ordered locus">RPE_4522</name>
</gene>
<dbReference type="CDD" id="cd19947">
    <property type="entry name" value="NifU_Fer2_BFD-like"/>
    <property type="match status" value="1"/>
</dbReference>
<dbReference type="Pfam" id="PF04324">
    <property type="entry name" value="Fer2_BFD"/>
    <property type="match status" value="1"/>
</dbReference>
<feature type="binding site" evidence="9">
    <location>
        <position position="138"/>
    </location>
    <ligand>
        <name>[2Fe-2S] cluster</name>
        <dbReference type="ChEBI" id="CHEBI:190135"/>
    </ligand>
</feature>
<feature type="domain" description="NIF system FeS cluster assembly NifU C-terminal" evidence="11">
    <location>
        <begin position="272"/>
        <end position="335"/>
    </location>
</feature>
<accession>Q07HZ2</accession>
<dbReference type="CDD" id="cd06664">
    <property type="entry name" value="IscU_like"/>
    <property type="match status" value="1"/>
</dbReference>
<feature type="region of interest" description="Disordered" evidence="10">
    <location>
        <begin position="242"/>
        <end position="267"/>
    </location>
</feature>
<dbReference type="eggNOG" id="COG0822">
    <property type="taxonomic scope" value="Bacteria"/>
</dbReference>
<keyword evidence="6 8" id="KW-0535">Nitrogen fixation</keyword>
<evidence type="ECO:0000256" key="9">
    <source>
        <dbReference type="PIRSR" id="PIRSR000375-1"/>
    </source>
</evidence>
<dbReference type="STRING" id="316055.RPE_4522"/>
<evidence type="ECO:0000256" key="4">
    <source>
        <dbReference type="ARBA" id="ARBA00023004"/>
    </source>
</evidence>
<comment type="similarity">
    <text evidence="8">Belongs to the NifU family.</text>
</comment>
<feature type="binding site" evidence="9">
    <location>
        <position position="65"/>
    </location>
    <ligand>
        <name>Fe cation</name>
        <dbReference type="ChEBI" id="CHEBI:24875"/>
    </ligand>
</feature>
<keyword evidence="2 9" id="KW-0001">2Fe-2S</keyword>
<keyword evidence="5 9" id="KW-0411">Iron-sulfur</keyword>
<protein>
    <recommendedName>
        <fullName evidence="1 8">Nitrogen fixation protein NifU</fullName>
    </recommendedName>
</protein>
<evidence type="ECO:0000259" key="11">
    <source>
        <dbReference type="Pfam" id="PF01106"/>
    </source>
</evidence>
<dbReference type="Pfam" id="PF01592">
    <property type="entry name" value="NifU_N"/>
    <property type="match status" value="1"/>
</dbReference>
<dbReference type="Gene3D" id="1.10.10.1100">
    <property type="entry name" value="BFD-like [2Fe-2S]-binding domain"/>
    <property type="match status" value="1"/>
</dbReference>
<dbReference type="KEGG" id="rpe:RPE_4522"/>
<feature type="binding site" evidence="9">
    <location>
        <position position="173"/>
    </location>
    <ligand>
        <name>[2Fe-2S] cluster</name>
        <dbReference type="ChEBI" id="CHEBI:190135"/>
    </ligand>
</feature>
<dbReference type="InterPro" id="IPR002871">
    <property type="entry name" value="NIF_FeS_clus_asmbl_NifU_N"/>
</dbReference>
<feature type="binding site" evidence="9">
    <location>
        <position position="176"/>
    </location>
    <ligand>
        <name>[2Fe-2S] cluster</name>
        <dbReference type="ChEBI" id="CHEBI:190135"/>
    </ligand>
</feature>
<dbReference type="eggNOG" id="COG0694">
    <property type="taxonomic scope" value="Bacteria"/>
</dbReference>
<evidence type="ECO:0000256" key="10">
    <source>
        <dbReference type="SAM" id="MobiDB-lite"/>
    </source>
</evidence>
<keyword evidence="4 9" id="KW-0408">Iron</keyword>
<dbReference type="HOGENOM" id="CLU_079283_0_0_5"/>
<dbReference type="AlphaFoldDB" id="Q07HZ2"/>
<comment type="function">
    <text evidence="8">May be involved in the formation or repair of [Fe-S] clusters present in iron-sulfur proteins.</text>
</comment>
<dbReference type="EMBL" id="CP000463">
    <property type="protein sequence ID" value="ABJ08442.1"/>
    <property type="molecule type" value="Genomic_DNA"/>
</dbReference>
<reference evidence="14" key="1">
    <citation type="submission" date="2006-09" db="EMBL/GenBank/DDBJ databases">
        <title>Complete sequence of Rhodopseudomonas palustris BisA53.</title>
        <authorList>
            <consortium name="US DOE Joint Genome Institute"/>
            <person name="Copeland A."/>
            <person name="Lucas S."/>
            <person name="Lapidus A."/>
            <person name="Barry K."/>
            <person name="Detter J.C."/>
            <person name="Glavina del Rio T."/>
            <person name="Hammon N."/>
            <person name="Israni S."/>
            <person name="Dalin E."/>
            <person name="Tice H."/>
            <person name="Pitluck S."/>
            <person name="Chain P."/>
            <person name="Malfatti S."/>
            <person name="Shin M."/>
            <person name="Vergez L."/>
            <person name="Schmutz J."/>
            <person name="Larimer F."/>
            <person name="Land M."/>
            <person name="Hauser L."/>
            <person name="Pelletier D.A."/>
            <person name="Kyrpides N."/>
            <person name="Kim E."/>
            <person name="Harwood C.S."/>
            <person name="Oda Y."/>
            <person name="Richardson P."/>
        </authorList>
    </citation>
    <scope>NUCLEOTIDE SEQUENCE [LARGE SCALE GENOMIC DNA]</scope>
    <source>
        <strain evidence="14">BisA53</strain>
    </source>
</reference>
<dbReference type="InterPro" id="IPR016217">
    <property type="entry name" value="N_fixation_NifU"/>
</dbReference>
<keyword evidence="3 9" id="KW-0479">Metal-binding</keyword>
<comment type="cofactor">
    <cofactor evidence="9">
        <name>[2Fe-2S] cluster</name>
        <dbReference type="ChEBI" id="CHEBI:190135"/>
    </cofactor>
    <text evidence="9">Binds 1 [2Fe-2S] cluster per subunit.</text>
</comment>
<evidence type="ECO:0000259" key="13">
    <source>
        <dbReference type="Pfam" id="PF04324"/>
    </source>
</evidence>
<evidence type="ECO:0000256" key="8">
    <source>
        <dbReference type="PIRNR" id="PIRNR000375"/>
    </source>
</evidence>
<dbReference type="SUPFAM" id="SSF117916">
    <property type="entry name" value="Fe-S cluster assembly (FSCA) domain-like"/>
    <property type="match status" value="1"/>
</dbReference>
<evidence type="ECO:0000259" key="12">
    <source>
        <dbReference type="Pfam" id="PF01592"/>
    </source>
</evidence>
<feature type="domain" description="BFD-like [2Fe-2S]-binding" evidence="13">
    <location>
        <begin position="137"/>
        <end position="185"/>
    </location>
</feature>
<name>Q07HZ2_RHOP5</name>
<comment type="cofactor">
    <cofactor evidence="9">
        <name>Fe cation</name>
        <dbReference type="ChEBI" id="CHEBI:24875"/>
    </cofactor>
    <text evidence="9">Binds 1 Fe cation per subunit.</text>
</comment>